<feature type="compositionally biased region" description="Pro residues" evidence="1">
    <location>
        <begin position="180"/>
        <end position="195"/>
    </location>
</feature>
<organism evidence="2 3">
    <name type="scientific">Desmophyllum pertusum</name>
    <dbReference type="NCBI Taxonomy" id="174260"/>
    <lineage>
        <taxon>Eukaryota</taxon>
        <taxon>Metazoa</taxon>
        <taxon>Cnidaria</taxon>
        <taxon>Anthozoa</taxon>
        <taxon>Hexacorallia</taxon>
        <taxon>Scleractinia</taxon>
        <taxon>Caryophylliina</taxon>
        <taxon>Caryophylliidae</taxon>
        <taxon>Desmophyllum</taxon>
    </lineage>
</organism>
<proteinExistence type="predicted"/>
<dbReference type="Proteomes" id="UP001163046">
    <property type="component" value="Unassembled WGS sequence"/>
</dbReference>
<sequence>MALRMSRIVKRRCRRISLRRCALGNRSKAEKVKESSTLRLNEKQIEATRNKAYKDVRDGPRLRVLLHDIRVSGQGSAISLPTKFPSGGSIKLHNCQKYLLKELSTEETDQLECQTPVSETIADDNSPKGKCDNDLQNNKSTNLKAATVKWQELALSVGKETHGCVSEGPNIAIDKDQYSPSPPSSPLYDMPPPSTPAQKQARRAKRLLQLERWKKIEASRSRQERYLRRGQEKPETMQRSVPLDMYNGVRI</sequence>
<feature type="region of interest" description="Disordered" evidence="1">
    <location>
        <begin position="166"/>
        <end position="204"/>
    </location>
</feature>
<comment type="caution">
    <text evidence="2">The sequence shown here is derived from an EMBL/GenBank/DDBJ whole genome shotgun (WGS) entry which is preliminary data.</text>
</comment>
<protein>
    <submittedName>
        <fullName evidence="2">Uncharacterized protein</fullName>
    </submittedName>
</protein>
<feature type="compositionally biased region" description="Basic and acidic residues" evidence="1">
    <location>
        <begin position="219"/>
        <end position="236"/>
    </location>
</feature>
<evidence type="ECO:0000256" key="1">
    <source>
        <dbReference type="SAM" id="MobiDB-lite"/>
    </source>
</evidence>
<reference evidence="2" key="1">
    <citation type="submission" date="2023-01" db="EMBL/GenBank/DDBJ databases">
        <title>Genome assembly of the deep-sea coral Lophelia pertusa.</title>
        <authorList>
            <person name="Herrera S."/>
            <person name="Cordes E."/>
        </authorList>
    </citation>
    <scope>NUCLEOTIDE SEQUENCE</scope>
    <source>
        <strain evidence="2">USNM1676648</strain>
        <tissue evidence="2">Polyp</tissue>
    </source>
</reference>
<keyword evidence="3" id="KW-1185">Reference proteome</keyword>
<dbReference type="EMBL" id="MU827312">
    <property type="protein sequence ID" value="KAJ7360033.1"/>
    <property type="molecule type" value="Genomic_DNA"/>
</dbReference>
<evidence type="ECO:0000313" key="2">
    <source>
        <dbReference type="EMBL" id="KAJ7360033.1"/>
    </source>
</evidence>
<feature type="region of interest" description="Disordered" evidence="1">
    <location>
        <begin position="219"/>
        <end position="240"/>
    </location>
</feature>
<accession>A0A9W9YN51</accession>
<gene>
    <name evidence="2" type="ORF">OS493_019123</name>
</gene>
<name>A0A9W9YN51_9CNID</name>
<dbReference type="AlphaFoldDB" id="A0A9W9YN51"/>
<evidence type="ECO:0000313" key="3">
    <source>
        <dbReference type="Proteomes" id="UP001163046"/>
    </source>
</evidence>